<dbReference type="SUPFAM" id="SSF50814">
    <property type="entry name" value="Lipocalins"/>
    <property type="match status" value="1"/>
</dbReference>
<evidence type="ECO:0000256" key="1">
    <source>
        <dbReference type="ARBA" id="ARBA00008390"/>
    </source>
</evidence>
<organism evidence="3 4">
    <name type="scientific">Tigriopus californicus</name>
    <name type="common">Marine copepod</name>
    <dbReference type="NCBI Taxonomy" id="6832"/>
    <lineage>
        <taxon>Eukaryota</taxon>
        <taxon>Metazoa</taxon>
        <taxon>Ecdysozoa</taxon>
        <taxon>Arthropoda</taxon>
        <taxon>Crustacea</taxon>
        <taxon>Multicrustacea</taxon>
        <taxon>Hexanauplia</taxon>
        <taxon>Copepoda</taxon>
        <taxon>Harpacticoida</taxon>
        <taxon>Harpacticidae</taxon>
        <taxon>Tigriopus</taxon>
    </lineage>
</organism>
<dbReference type="InterPro" id="IPR012674">
    <property type="entry name" value="Calycin"/>
</dbReference>
<dbReference type="PRINTS" id="PR00178">
    <property type="entry name" value="FATTYACIDBP"/>
</dbReference>
<evidence type="ECO:0008006" key="5">
    <source>
        <dbReference type="Google" id="ProtNLM"/>
    </source>
</evidence>
<protein>
    <recommendedName>
        <fullName evidence="5">Cytosolic fatty-acid binding proteins domain-containing protein</fullName>
    </recommendedName>
</protein>
<dbReference type="STRING" id="6832.A0A553PLA5"/>
<dbReference type="GO" id="GO:0008289">
    <property type="term" value="F:lipid binding"/>
    <property type="evidence" value="ECO:0007669"/>
    <property type="project" value="UniProtKB-KW"/>
</dbReference>
<evidence type="ECO:0000313" key="3">
    <source>
        <dbReference type="EMBL" id="TRY78458.1"/>
    </source>
</evidence>
<dbReference type="InterPro" id="IPR000463">
    <property type="entry name" value="Fatty_acid-bd"/>
</dbReference>
<keyword evidence="2" id="KW-0446">Lipid-binding</keyword>
<dbReference type="Proteomes" id="UP000318571">
    <property type="component" value="Chromosome 11"/>
</dbReference>
<keyword evidence="4" id="KW-1185">Reference proteome</keyword>
<evidence type="ECO:0000313" key="4">
    <source>
        <dbReference type="Proteomes" id="UP000318571"/>
    </source>
</evidence>
<dbReference type="Gene3D" id="2.40.128.20">
    <property type="match status" value="1"/>
</dbReference>
<name>A0A553PLA5_TIGCA</name>
<dbReference type="InterPro" id="IPR031259">
    <property type="entry name" value="ILBP"/>
</dbReference>
<dbReference type="OMA" id="AMIHVQK"/>
<evidence type="ECO:0000256" key="2">
    <source>
        <dbReference type="ARBA" id="ARBA00023121"/>
    </source>
</evidence>
<comment type="caution">
    <text evidence="3">The sequence shown here is derived from an EMBL/GenBank/DDBJ whole genome shotgun (WGS) entry which is preliminary data.</text>
</comment>
<dbReference type="AlphaFoldDB" id="A0A553PLA5"/>
<dbReference type="OrthoDB" id="354351at2759"/>
<dbReference type="EMBL" id="VCGU01000003">
    <property type="protein sequence ID" value="TRY78458.1"/>
    <property type="molecule type" value="Genomic_DNA"/>
</dbReference>
<sequence>MIAMLSSKMIVKAQCKDNLESSGRHETRRMAEFHGSWKYVSADNFDNYLKEIGVNVVLRKLAVLASPTVIFGIENESENQANPTWFMRTETAVKNAIARFKLNETFKETTIDDRKVDSEFSIEKEALIQRQKDAKGQVSVIKRELAENGTIMHVTITVNRVVSTALFKKIYK</sequence>
<dbReference type="PANTHER" id="PTHR11955">
    <property type="entry name" value="FATTY ACID BINDING PROTEIN"/>
    <property type="match status" value="1"/>
</dbReference>
<comment type="similarity">
    <text evidence="1">Belongs to the calycin superfamily. Fatty-acid binding protein (FABP) family.</text>
</comment>
<gene>
    <name evidence="3" type="ORF">TCAL_06157</name>
</gene>
<accession>A0A553PLA5</accession>
<reference evidence="3 4" key="1">
    <citation type="journal article" date="2018" name="Nat. Ecol. Evol.">
        <title>Genomic signatures of mitonuclear coevolution across populations of Tigriopus californicus.</title>
        <authorList>
            <person name="Barreto F.S."/>
            <person name="Watson E.T."/>
            <person name="Lima T.G."/>
            <person name="Willett C.S."/>
            <person name="Edmands S."/>
            <person name="Li W."/>
            <person name="Burton R.S."/>
        </authorList>
    </citation>
    <scope>NUCLEOTIDE SEQUENCE [LARGE SCALE GENOMIC DNA]</scope>
    <source>
        <strain evidence="3 4">San Diego</strain>
    </source>
</reference>
<dbReference type="CDD" id="cd00742">
    <property type="entry name" value="FABP"/>
    <property type="match status" value="1"/>
</dbReference>
<proteinExistence type="inferred from homology"/>